<evidence type="ECO:0000313" key="3">
    <source>
        <dbReference type="EMBL" id="CAG5130151.1"/>
    </source>
</evidence>
<organism evidence="3 4">
    <name type="scientific">Candidula unifasciata</name>
    <dbReference type="NCBI Taxonomy" id="100452"/>
    <lineage>
        <taxon>Eukaryota</taxon>
        <taxon>Metazoa</taxon>
        <taxon>Spiralia</taxon>
        <taxon>Lophotrochozoa</taxon>
        <taxon>Mollusca</taxon>
        <taxon>Gastropoda</taxon>
        <taxon>Heterobranchia</taxon>
        <taxon>Euthyneura</taxon>
        <taxon>Panpulmonata</taxon>
        <taxon>Eupulmonata</taxon>
        <taxon>Stylommatophora</taxon>
        <taxon>Helicina</taxon>
        <taxon>Helicoidea</taxon>
        <taxon>Geomitridae</taxon>
        <taxon>Candidula</taxon>
    </lineage>
</organism>
<name>A0A8S3ZUD1_9EUPU</name>
<dbReference type="PROSITE" id="PS51885">
    <property type="entry name" value="NEPRILYSIN"/>
    <property type="match status" value="1"/>
</dbReference>
<dbReference type="GO" id="GO:0016485">
    <property type="term" value="P:protein processing"/>
    <property type="evidence" value="ECO:0007669"/>
    <property type="project" value="TreeGrafter"/>
</dbReference>
<proteinExistence type="inferred from homology"/>
<dbReference type="Proteomes" id="UP000678393">
    <property type="component" value="Unassembled WGS sequence"/>
</dbReference>
<evidence type="ECO:0000259" key="2">
    <source>
        <dbReference type="Pfam" id="PF01431"/>
    </source>
</evidence>
<dbReference type="SUPFAM" id="SSF55486">
    <property type="entry name" value="Metalloproteases ('zincins'), catalytic domain"/>
    <property type="match status" value="1"/>
</dbReference>
<evidence type="ECO:0000256" key="1">
    <source>
        <dbReference type="ARBA" id="ARBA00007357"/>
    </source>
</evidence>
<dbReference type="Pfam" id="PF01431">
    <property type="entry name" value="Peptidase_M13"/>
    <property type="match status" value="1"/>
</dbReference>
<dbReference type="EMBL" id="CAJHNH020003868">
    <property type="protein sequence ID" value="CAG5130151.1"/>
    <property type="molecule type" value="Genomic_DNA"/>
</dbReference>
<feature type="domain" description="Peptidase M13 C-terminal" evidence="2">
    <location>
        <begin position="2"/>
        <end position="56"/>
    </location>
</feature>
<dbReference type="AlphaFoldDB" id="A0A8S3ZUD1"/>
<protein>
    <recommendedName>
        <fullName evidence="2">Peptidase M13 C-terminal domain-containing protein</fullName>
    </recommendedName>
</protein>
<dbReference type="InterPro" id="IPR000718">
    <property type="entry name" value="Peptidase_M13"/>
</dbReference>
<dbReference type="OrthoDB" id="6475849at2759"/>
<accession>A0A8S3ZUD1</accession>
<sequence length="58" mass="6859">MFCFKETRISSQTTLERRYSPDEFRVNGALQNLEEFATTFRCAPGTRMNPVNKCRVYF</sequence>
<dbReference type="InterPro" id="IPR018497">
    <property type="entry name" value="Peptidase_M13_C"/>
</dbReference>
<dbReference type="GO" id="GO:0005886">
    <property type="term" value="C:plasma membrane"/>
    <property type="evidence" value="ECO:0007669"/>
    <property type="project" value="TreeGrafter"/>
</dbReference>
<dbReference type="PANTHER" id="PTHR11733">
    <property type="entry name" value="ZINC METALLOPROTEASE FAMILY M13 NEPRILYSIN-RELATED"/>
    <property type="match status" value="1"/>
</dbReference>
<dbReference type="GO" id="GO:0004222">
    <property type="term" value="F:metalloendopeptidase activity"/>
    <property type="evidence" value="ECO:0007669"/>
    <property type="project" value="InterPro"/>
</dbReference>
<comment type="caution">
    <text evidence="3">The sequence shown here is derived from an EMBL/GenBank/DDBJ whole genome shotgun (WGS) entry which is preliminary data.</text>
</comment>
<gene>
    <name evidence="3" type="ORF">CUNI_LOCUS15709</name>
</gene>
<dbReference type="Gene3D" id="3.40.390.10">
    <property type="entry name" value="Collagenase (Catalytic Domain)"/>
    <property type="match status" value="1"/>
</dbReference>
<keyword evidence="4" id="KW-1185">Reference proteome</keyword>
<reference evidence="3" key="1">
    <citation type="submission" date="2021-04" db="EMBL/GenBank/DDBJ databases">
        <authorList>
            <consortium name="Molecular Ecology Group"/>
        </authorList>
    </citation>
    <scope>NUCLEOTIDE SEQUENCE</scope>
</reference>
<evidence type="ECO:0000313" key="4">
    <source>
        <dbReference type="Proteomes" id="UP000678393"/>
    </source>
</evidence>
<dbReference type="PANTHER" id="PTHR11733:SF167">
    <property type="entry name" value="FI17812P1-RELATED"/>
    <property type="match status" value="1"/>
</dbReference>
<dbReference type="InterPro" id="IPR024079">
    <property type="entry name" value="MetalloPept_cat_dom_sf"/>
</dbReference>
<comment type="similarity">
    <text evidence="1">Belongs to the peptidase M13 family.</text>
</comment>